<keyword evidence="1" id="KW-0812">Transmembrane</keyword>
<dbReference type="InterPro" id="IPR045594">
    <property type="entry name" value="DUF6460"/>
</dbReference>
<dbReference type="EMBL" id="FMXQ01000010">
    <property type="protein sequence ID" value="SDB52691.1"/>
    <property type="molecule type" value="Genomic_DNA"/>
</dbReference>
<keyword evidence="4" id="KW-1185">Reference proteome</keyword>
<name>A0A1G6E5M9_9HYPH</name>
<dbReference type="Proteomes" id="UP000199071">
    <property type="component" value="Unassembled WGS sequence"/>
</dbReference>
<gene>
    <name evidence="3" type="ORF">SAMN02982931_04148</name>
</gene>
<proteinExistence type="predicted"/>
<dbReference type="RefSeq" id="WP_090879565.1">
    <property type="nucleotide sequence ID" value="NZ_FMXQ01000010.1"/>
</dbReference>
<dbReference type="STRING" id="665467.SAMN02982931_04148"/>
<evidence type="ECO:0000256" key="1">
    <source>
        <dbReference type="SAM" id="Phobius"/>
    </source>
</evidence>
<sequence>MSGTVTRFIGGSPGRVVFQLIAMSFVVGVILSLLGVSPYDILNGLERLVMRIYNMGFGTIEWIFRYFLLGAVVVIPIWLIMRLLRVGRREG</sequence>
<evidence type="ECO:0000313" key="3">
    <source>
        <dbReference type="EMBL" id="SDB52691.1"/>
    </source>
</evidence>
<keyword evidence="1" id="KW-0472">Membrane</keyword>
<evidence type="ECO:0000313" key="4">
    <source>
        <dbReference type="Proteomes" id="UP000199071"/>
    </source>
</evidence>
<protein>
    <recommendedName>
        <fullName evidence="2">DUF6460 domain-containing protein</fullName>
    </recommendedName>
</protein>
<accession>A0A1G6E5M9</accession>
<dbReference type="OrthoDB" id="8480887at2"/>
<feature type="domain" description="DUF6460" evidence="2">
    <location>
        <begin position="52"/>
        <end position="87"/>
    </location>
</feature>
<keyword evidence="1" id="KW-1133">Transmembrane helix</keyword>
<organism evidence="3 4">
    <name type="scientific">Bauldia litoralis</name>
    <dbReference type="NCBI Taxonomy" id="665467"/>
    <lineage>
        <taxon>Bacteria</taxon>
        <taxon>Pseudomonadati</taxon>
        <taxon>Pseudomonadota</taxon>
        <taxon>Alphaproteobacteria</taxon>
        <taxon>Hyphomicrobiales</taxon>
        <taxon>Kaistiaceae</taxon>
        <taxon>Bauldia</taxon>
    </lineage>
</organism>
<reference evidence="3 4" key="1">
    <citation type="submission" date="2016-10" db="EMBL/GenBank/DDBJ databases">
        <authorList>
            <person name="de Groot N.N."/>
        </authorList>
    </citation>
    <scope>NUCLEOTIDE SEQUENCE [LARGE SCALE GENOMIC DNA]</scope>
    <source>
        <strain evidence="3 4">ATCC 35022</strain>
    </source>
</reference>
<dbReference type="AlphaFoldDB" id="A0A1G6E5M9"/>
<feature type="transmembrane region" description="Helical" evidence="1">
    <location>
        <begin position="20"/>
        <end position="42"/>
    </location>
</feature>
<evidence type="ECO:0000259" key="2">
    <source>
        <dbReference type="Pfam" id="PF20061"/>
    </source>
</evidence>
<feature type="transmembrane region" description="Helical" evidence="1">
    <location>
        <begin position="62"/>
        <end position="81"/>
    </location>
</feature>
<dbReference type="Pfam" id="PF20061">
    <property type="entry name" value="DUF6460"/>
    <property type="match status" value="1"/>
</dbReference>